<comment type="caution">
    <text evidence="12">The sequence shown here is derived from an EMBL/GenBank/DDBJ whole genome shotgun (WGS) entry which is preliminary data.</text>
</comment>
<reference evidence="12" key="2">
    <citation type="submission" date="2023-05" db="EMBL/GenBank/DDBJ databases">
        <authorList>
            <person name="Fouks B."/>
        </authorList>
    </citation>
    <scope>NUCLEOTIDE SEQUENCE</scope>
    <source>
        <strain evidence="12">Stay&amp;Tobe</strain>
        <tissue evidence="12">Testes</tissue>
    </source>
</reference>
<dbReference type="InterPro" id="IPR017441">
    <property type="entry name" value="Protein_kinase_ATP_BS"/>
</dbReference>
<keyword evidence="13" id="KW-1185">Reference proteome</keyword>
<evidence type="ECO:0000256" key="9">
    <source>
        <dbReference type="ARBA" id="ARBA00048679"/>
    </source>
</evidence>
<evidence type="ECO:0000256" key="2">
    <source>
        <dbReference type="ARBA" id="ARBA00012513"/>
    </source>
</evidence>
<evidence type="ECO:0000256" key="1">
    <source>
        <dbReference type="ARBA" id="ARBA00004340"/>
    </source>
</evidence>
<keyword evidence="3" id="KW-0723">Serine/threonine-protein kinase</keyword>
<dbReference type="Pfam" id="PF00069">
    <property type="entry name" value="Pkinase"/>
    <property type="match status" value="1"/>
</dbReference>
<evidence type="ECO:0000256" key="6">
    <source>
        <dbReference type="ARBA" id="ARBA00022777"/>
    </source>
</evidence>
<feature type="domain" description="Protein kinase" evidence="11">
    <location>
        <begin position="39"/>
        <end position="168"/>
    </location>
</feature>
<dbReference type="GO" id="GO:0005524">
    <property type="term" value="F:ATP binding"/>
    <property type="evidence" value="ECO:0007669"/>
    <property type="project" value="UniProtKB-UniRule"/>
</dbReference>
<keyword evidence="6" id="KW-0418">Kinase</keyword>
<dbReference type="EMBL" id="JASPKZ010007569">
    <property type="protein sequence ID" value="KAJ9583556.1"/>
    <property type="molecule type" value="Genomic_DNA"/>
</dbReference>
<organism evidence="12 13">
    <name type="scientific">Diploptera punctata</name>
    <name type="common">Pacific beetle cockroach</name>
    <dbReference type="NCBI Taxonomy" id="6984"/>
    <lineage>
        <taxon>Eukaryota</taxon>
        <taxon>Metazoa</taxon>
        <taxon>Ecdysozoa</taxon>
        <taxon>Arthropoda</taxon>
        <taxon>Hexapoda</taxon>
        <taxon>Insecta</taxon>
        <taxon>Pterygota</taxon>
        <taxon>Neoptera</taxon>
        <taxon>Polyneoptera</taxon>
        <taxon>Dictyoptera</taxon>
        <taxon>Blattodea</taxon>
        <taxon>Blaberoidea</taxon>
        <taxon>Blaberidae</taxon>
        <taxon>Diplopterinae</taxon>
        <taxon>Diploptera</taxon>
    </lineage>
</organism>
<evidence type="ECO:0000256" key="7">
    <source>
        <dbReference type="ARBA" id="ARBA00022840"/>
    </source>
</evidence>
<dbReference type="PROSITE" id="PS50011">
    <property type="entry name" value="PROTEIN_KINASE_DOM"/>
    <property type="match status" value="1"/>
</dbReference>
<comment type="subcellular location">
    <subcellularLocation>
        <location evidence="1">Host cell</location>
    </subcellularLocation>
</comment>
<dbReference type="SMART" id="SM00220">
    <property type="entry name" value="S_TKc"/>
    <property type="match status" value="1"/>
</dbReference>
<reference evidence="12" key="1">
    <citation type="journal article" date="2023" name="IScience">
        <title>Live-bearing cockroach genome reveals convergent evolutionary mechanisms linked to viviparity in insects and beyond.</title>
        <authorList>
            <person name="Fouks B."/>
            <person name="Harrison M.C."/>
            <person name="Mikhailova A.A."/>
            <person name="Marchal E."/>
            <person name="English S."/>
            <person name="Carruthers M."/>
            <person name="Jennings E.C."/>
            <person name="Chiamaka E.L."/>
            <person name="Frigard R.A."/>
            <person name="Pippel M."/>
            <person name="Attardo G.M."/>
            <person name="Benoit J.B."/>
            <person name="Bornberg-Bauer E."/>
            <person name="Tobe S.S."/>
        </authorList>
    </citation>
    <scope>NUCLEOTIDE SEQUENCE</scope>
    <source>
        <strain evidence="12">Stay&amp;Tobe</strain>
    </source>
</reference>
<proteinExistence type="predicted"/>
<evidence type="ECO:0000256" key="4">
    <source>
        <dbReference type="ARBA" id="ARBA00022679"/>
    </source>
</evidence>
<sequence>MEVKDMGRSIPNILENGSHLHSEKEKQGFHHSESFERAYRVGSILGKGGFGTVYSGVRNRDGVLVAIKHVAKQKVTDWMEVSNQRVPLEVCLLKQLSHIPGVIKLLDYYERTDSCIIVMERPDQAKDLFDYITEKICLKETVARSFFKQVVETVIACHNAGIIHRDIK</sequence>
<comment type="catalytic activity">
    <reaction evidence="8">
        <text>L-threonyl-[protein] + ATP = O-phospho-L-threonyl-[protein] + ADP + H(+)</text>
        <dbReference type="Rhea" id="RHEA:46608"/>
        <dbReference type="Rhea" id="RHEA-COMP:11060"/>
        <dbReference type="Rhea" id="RHEA-COMP:11605"/>
        <dbReference type="ChEBI" id="CHEBI:15378"/>
        <dbReference type="ChEBI" id="CHEBI:30013"/>
        <dbReference type="ChEBI" id="CHEBI:30616"/>
        <dbReference type="ChEBI" id="CHEBI:61977"/>
        <dbReference type="ChEBI" id="CHEBI:456216"/>
        <dbReference type="EC" id="2.7.11.1"/>
    </reaction>
</comment>
<dbReference type="SUPFAM" id="SSF56112">
    <property type="entry name" value="Protein kinase-like (PK-like)"/>
    <property type="match status" value="1"/>
</dbReference>
<dbReference type="FunFam" id="3.30.200.20:FF:000547">
    <property type="entry name" value="Serine/threonine-protein kinase prk-2"/>
    <property type="match status" value="1"/>
</dbReference>
<dbReference type="PROSITE" id="PS00107">
    <property type="entry name" value="PROTEIN_KINASE_ATP"/>
    <property type="match status" value="1"/>
</dbReference>
<dbReference type="GO" id="GO:0004674">
    <property type="term" value="F:protein serine/threonine kinase activity"/>
    <property type="evidence" value="ECO:0007669"/>
    <property type="project" value="UniProtKB-KW"/>
</dbReference>
<dbReference type="PANTHER" id="PTHR22984">
    <property type="entry name" value="SERINE/THREONINE-PROTEIN KINASE PIM"/>
    <property type="match status" value="1"/>
</dbReference>
<dbReference type="Gene3D" id="3.30.200.20">
    <property type="entry name" value="Phosphorylase Kinase, domain 1"/>
    <property type="match status" value="1"/>
</dbReference>
<keyword evidence="7 10" id="KW-0067">ATP-binding</keyword>
<keyword evidence="4" id="KW-0808">Transferase</keyword>
<evidence type="ECO:0000256" key="3">
    <source>
        <dbReference type="ARBA" id="ARBA00022527"/>
    </source>
</evidence>
<dbReference type="GO" id="GO:0043657">
    <property type="term" value="C:host cell"/>
    <property type="evidence" value="ECO:0007669"/>
    <property type="project" value="UniProtKB-SubCell"/>
</dbReference>
<dbReference type="EC" id="2.7.11.1" evidence="2"/>
<evidence type="ECO:0000313" key="12">
    <source>
        <dbReference type="EMBL" id="KAJ9583556.1"/>
    </source>
</evidence>
<feature type="binding site" evidence="10">
    <location>
        <position position="68"/>
    </location>
    <ligand>
        <name>ATP</name>
        <dbReference type="ChEBI" id="CHEBI:30616"/>
    </ligand>
</feature>
<dbReference type="Gene3D" id="1.10.510.10">
    <property type="entry name" value="Transferase(Phosphotransferase) domain 1"/>
    <property type="match status" value="1"/>
</dbReference>
<comment type="catalytic activity">
    <reaction evidence="9">
        <text>L-seryl-[protein] + ATP = O-phospho-L-seryl-[protein] + ADP + H(+)</text>
        <dbReference type="Rhea" id="RHEA:17989"/>
        <dbReference type="Rhea" id="RHEA-COMP:9863"/>
        <dbReference type="Rhea" id="RHEA-COMP:11604"/>
        <dbReference type="ChEBI" id="CHEBI:15378"/>
        <dbReference type="ChEBI" id="CHEBI:29999"/>
        <dbReference type="ChEBI" id="CHEBI:30616"/>
        <dbReference type="ChEBI" id="CHEBI:83421"/>
        <dbReference type="ChEBI" id="CHEBI:456216"/>
        <dbReference type="EC" id="2.7.11.1"/>
    </reaction>
</comment>
<dbReference type="InterPro" id="IPR051138">
    <property type="entry name" value="PIM_Ser/Thr_kinase"/>
</dbReference>
<dbReference type="GO" id="GO:0005737">
    <property type="term" value="C:cytoplasm"/>
    <property type="evidence" value="ECO:0007669"/>
    <property type="project" value="TreeGrafter"/>
</dbReference>
<evidence type="ECO:0000313" key="13">
    <source>
        <dbReference type="Proteomes" id="UP001233999"/>
    </source>
</evidence>
<name>A0AAD8EB52_DIPPU</name>
<dbReference type="PANTHER" id="PTHR22984:SF25">
    <property type="entry name" value="PROTEIN KINASE DOMAIN-CONTAINING PROTEIN"/>
    <property type="match status" value="1"/>
</dbReference>
<dbReference type="InterPro" id="IPR000719">
    <property type="entry name" value="Prot_kinase_dom"/>
</dbReference>
<accession>A0AAD8EB52</accession>
<protein>
    <recommendedName>
        <fullName evidence="2">non-specific serine/threonine protein kinase</fullName>
        <ecNumber evidence="2">2.7.11.1</ecNumber>
    </recommendedName>
</protein>
<evidence type="ECO:0000256" key="5">
    <source>
        <dbReference type="ARBA" id="ARBA00022741"/>
    </source>
</evidence>
<dbReference type="Proteomes" id="UP001233999">
    <property type="component" value="Unassembled WGS sequence"/>
</dbReference>
<evidence type="ECO:0000256" key="10">
    <source>
        <dbReference type="PROSITE-ProRule" id="PRU10141"/>
    </source>
</evidence>
<dbReference type="AlphaFoldDB" id="A0AAD8EB52"/>
<gene>
    <name evidence="12" type="ORF">L9F63_022090</name>
</gene>
<evidence type="ECO:0000256" key="8">
    <source>
        <dbReference type="ARBA" id="ARBA00047899"/>
    </source>
</evidence>
<evidence type="ECO:0000259" key="11">
    <source>
        <dbReference type="PROSITE" id="PS50011"/>
    </source>
</evidence>
<feature type="non-terminal residue" evidence="12">
    <location>
        <position position="1"/>
    </location>
</feature>
<dbReference type="InterPro" id="IPR011009">
    <property type="entry name" value="Kinase-like_dom_sf"/>
</dbReference>
<keyword evidence="5 10" id="KW-0547">Nucleotide-binding</keyword>